<protein>
    <recommendedName>
        <fullName evidence="3">Endonuclease/exonuclease/phosphatase domain-containing protein</fullName>
    </recommendedName>
</protein>
<sequence>MLSLGVICSSTLISTLNEEALLFHMNDFIPYQHSSHLLVMVDFNASKAPWVQHPQQTNESGLHSALILAVQQNLCTTGETCDELQSGADLFFAGSRDHKQKSFR</sequence>
<evidence type="ECO:0008006" key="3">
    <source>
        <dbReference type="Google" id="ProtNLM"/>
    </source>
</evidence>
<name>A0A5J4N6P2_9TREM</name>
<keyword evidence="2" id="KW-1185">Reference proteome</keyword>
<dbReference type="Proteomes" id="UP000324629">
    <property type="component" value="Unassembled WGS sequence"/>
</dbReference>
<evidence type="ECO:0000313" key="1">
    <source>
        <dbReference type="EMBL" id="KAA3671163.1"/>
    </source>
</evidence>
<comment type="caution">
    <text evidence="1">The sequence shown here is derived from an EMBL/GenBank/DDBJ whole genome shotgun (WGS) entry which is preliminary data.</text>
</comment>
<evidence type="ECO:0000313" key="2">
    <source>
        <dbReference type="Proteomes" id="UP000324629"/>
    </source>
</evidence>
<gene>
    <name evidence="1" type="ORF">DEA37_0009782</name>
</gene>
<dbReference type="EMBL" id="QNGE01007132">
    <property type="protein sequence ID" value="KAA3671163.1"/>
    <property type="molecule type" value="Genomic_DNA"/>
</dbReference>
<organism evidence="1 2">
    <name type="scientific">Paragonimus westermani</name>
    <dbReference type="NCBI Taxonomy" id="34504"/>
    <lineage>
        <taxon>Eukaryota</taxon>
        <taxon>Metazoa</taxon>
        <taxon>Spiralia</taxon>
        <taxon>Lophotrochozoa</taxon>
        <taxon>Platyhelminthes</taxon>
        <taxon>Trematoda</taxon>
        <taxon>Digenea</taxon>
        <taxon>Plagiorchiida</taxon>
        <taxon>Troglotremata</taxon>
        <taxon>Troglotrematidae</taxon>
        <taxon>Paragonimus</taxon>
    </lineage>
</organism>
<proteinExistence type="predicted"/>
<accession>A0A5J4N6P2</accession>
<reference evidence="1 2" key="1">
    <citation type="journal article" date="2019" name="Gigascience">
        <title>Whole-genome sequence of the oriental lung fluke Paragonimus westermani.</title>
        <authorList>
            <person name="Oey H."/>
            <person name="Zakrzewski M."/>
            <person name="Narain K."/>
            <person name="Devi K.R."/>
            <person name="Agatsuma T."/>
            <person name="Nawaratna S."/>
            <person name="Gobert G.N."/>
            <person name="Jones M.K."/>
            <person name="Ragan M.A."/>
            <person name="McManus D.P."/>
            <person name="Krause L."/>
        </authorList>
    </citation>
    <scope>NUCLEOTIDE SEQUENCE [LARGE SCALE GENOMIC DNA]</scope>
    <source>
        <strain evidence="1 2">IND2009</strain>
    </source>
</reference>
<dbReference type="AlphaFoldDB" id="A0A5J4N6P2"/>